<dbReference type="InterPro" id="IPR006195">
    <property type="entry name" value="aa-tRNA-synth_II"/>
</dbReference>
<dbReference type="GO" id="GO:0005524">
    <property type="term" value="F:ATP binding"/>
    <property type="evidence" value="ECO:0007669"/>
    <property type="project" value="UniProtKB-KW"/>
</dbReference>
<dbReference type="SUPFAM" id="SSF52954">
    <property type="entry name" value="Class II aaRS ABD-related"/>
    <property type="match status" value="1"/>
</dbReference>
<evidence type="ECO:0000256" key="7">
    <source>
        <dbReference type="ARBA" id="ARBA00029731"/>
    </source>
</evidence>
<organism evidence="10 11">
    <name type="scientific">Elysia chlorotica</name>
    <name type="common">Eastern emerald elysia</name>
    <name type="synonym">Sea slug</name>
    <dbReference type="NCBI Taxonomy" id="188477"/>
    <lineage>
        <taxon>Eukaryota</taxon>
        <taxon>Metazoa</taxon>
        <taxon>Spiralia</taxon>
        <taxon>Lophotrochozoa</taxon>
        <taxon>Mollusca</taxon>
        <taxon>Gastropoda</taxon>
        <taxon>Heterobranchia</taxon>
        <taxon>Euthyneura</taxon>
        <taxon>Panpulmonata</taxon>
        <taxon>Sacoglossa</taxon>
        <taxon>Placobranchoidea</taxon>
        <taxon>Plakobranchidae</taxon>
        <taxon>Elysia</taxon>
    </lineage>
</organism>
<comment type="caution">
    <text evidence="10">The sequence shown here is derived from an EMBL/GenBank/DDBJ whole genome shotgun (WGS) entry which is preliminary data.</text>
</comment>
<name>A0A3S1B6N1_ELYCH</name>
<keyword evidence="6" id="KW-0030">Aminoacyl-tRNA synthetase</keyword>
<evidence type="ECO:0000313" key="10">
    <source>
        <dbReference type="EMBL" id="RUS76239.1"/>
    </source>
</evidence>
<evidence type="ECO:0000256" key="8">
    <source>
        <dbReference type="ARBA" id="ARBA00047671"/>
    </source>
</evidence>
<protein>
    <recommendedName>
        <fullName evidence="1">proline--tRNA ligase</fullName>
        <ecNumber evidence="1">6.1.1.15</ecNumber>
    </recommendedName>
    <alternativeName>
        <fullName evidence="7">Prolyl-tRNA synthetase</fullName>
    </alternativeName>
</protein>
<dbReference type="Pfam" id="PF03129">
    <property type="entry name" value="HGTP_anticodon"/>
    <property type="match status" value="1"/>
</dbReference>
<dbReference type="Proteomes" id="UP000271974">
    <property type="component" value="Unassembled WGS sequence"/>
</dbReference>
<sequence>MASYCHRRYVSRLFQNFGKLQPKSKSQEVGLSCHSHKLMLYNDIIAQSYAGGFHMLPLGLRALEKLTHLVDEEMQAIGGQKIAMTTLAPESLWQTSGRWAAAGSELFKITDRQKHQFCLGPTHEELVTKLLANIAQVSYKQLPIKLYQITRKFRDEMAPKYGLLRGREFEMKDMYTFDSNEETALETYNGVCGAYNRLFDRLGVPYVKVAGATGIIGGSLSHEYHYFADVGQDSVLMCERKVFLTLCSKMGFAHFPTCHHKQFCATNSSNSIFMIIIFYQLNVLLCGDHELIIYIYFFLFVIHNISDFHMGCYGLGITRILQATLEALSTETGIRWPGLIAPHQIYIIPKKDGSRGEDYLTAAESLSDSLTQRRHLQGEVVIDDRMNLTIGRRQVDADRLGYPYTIILGVKALESPALYEVVETATRETTFMSKDQLMAFADQIQTI</sequence>
<dbReference type="PRINTS" id="PR01046">
    <property type="entry name" value="TRNASYNTHPRO"/>
</dbReference>
<dbReference type="InterPro" id="IPR036621">
    <property type="entry name" value="Anticodon-bd_dom_sf"/>
</dbReference>
<dbReference type="InterPro" id="IPR050062">
    <property type="entry name" value="Pro-tRNA_synthetase"/>
</dbReference>
<dbReference type="Pfam" id="PF00587">
    <property type="entry name" value="tRNA-synt_2b"/>
    <property type="match status" value="1"/>
</dbReference>
<evidence type="ECO:0000256" key="1">
    <source>
        <dbReference type="ARBA" id="ARBA00012831"/>
    </source>
</evidence>
<dbReference type="InterPro" id="IPR004154">
    <property type="entry name" value="Anticodon-bd"/>
</dbReference>
<dbReference type="InterPro" id="IPR045864">
    <property type="entry name" value="aa-tRNA-synth_II/BPL/LPL"/>
</dbReference>
<evidence type="ECO:0000259" key="9">
    <source>
        <dbReference type="PROSITE" id="PS50862"/>
    </source>
</evidence>
<keyword evidence="3" id="KW-0547">Nucleotide-binding</keyword>
<reference evidence="10 11" key="1">
    <citation type="submission" date="2019-01" db="EMBL/GenBank/DDBJ databases">
        <title>A draft genome assembly of the solar-powered sea slug Elysia chlorotica.</title>
        <authorList>
            <person name="Cai H."/>
            <person name="Li Q."/>
            <person name="Fang X."/>
            <person name="Li J."/>
            <person name="Curtis N.E."/>
            <person name="Altenburger A."/>
            <person name="Shibata T."/>
            <person name="Feng M."/>
            <person name="Maeda T."/>
            <person name="Schwartz J.A."/>
            <person name="Shigenobu S."/>
            <person name="Lundholm N."/>
            <person name="Nishiyama T."/>
            <person name="Yang H."/>
            <person name="Hasebe M."/>
            <person name="Li S."/>
            <person name="Pierce S.K."/>
            <person name="Wang J."/>
        </authorList>
    </citation>
    <scope>NUCLEOTIDE SEQUENCE [LARGE SCALE GENOMIC DNA]</scope>
    <source>
        <strain evidence="10">EC2010</strain>
        <tissue evidence="10">Whole organism of an adult</tissue>
    </source>
</reference>
<dbReference type="Gene3D" id="3.40.50.800">
    <property type="entry name" value="Anticodon-binding domain"/>
    <property type="match status" value="1"/>
</dbReference>
<keyword evidence="11" id="KW-1185">Reference proteome</keyword>
<feature type="domain" description="Aminoacyl-transfer RNA synthetases class-II family profile" evidence="9">
    <location>
        <begin position="59"/>
        <end position="447"/>
    </location>
</feature>
<evidence type="ECO:0000256" key="3">
    <source>
        <dbReference type="ARBA" id="ARBA00022741"/>
    </source>
</evidence>
<dbReference type="STRING" id="188477.A0A3S1B6N1"/>
<dbReference type="Gene3D" id="3.30.930.10">
    <property type="entry name" value="Bira Bifunctional Protein, Domain 2"/>
    <property type="match status" value="1"/>
</dbReference>
<evidence type="ECO:0000256" key="6">
    <source>
        <dbReference type="ARBA" id="ARBA00023146"/>
    </source>
</evidence>
<gene>
    <name evidence="10" type="ORF">EGW08_016012</name>
</gene>
<dbReference type="InterPro" id="IPR002314">
    <property type="entry name" value="aa-tRNA-synt_IIb"/>
</dbReference>
<dbReference type="EMBL" id="RQTK01000679">
    <property type="protein sequence ID" value="RUS76239.1"/>
    <property type="molecule type" value="Genomic_DNA"/>
</dbReference>
<evidence type="ECO:0000256" key="4">
    <source>
        <dbReference type="ARBA" id="ARBA00022840"/>
    </source>
</evidence>
<keyword evidence="2" id="KW-0436">Ligase</keyword>
<dbReference type="PANTHER" id="PTHR42753">
    <property type="entry name" value="MITOCHONDRIAL RIBOSOME PROTEIN L39/PROLYL-TRNA LIGASE FAMILY MEMBER"/>
    <property type="match status" value="1"/>
</dbReference>
<dbReference type="EC" id="6.1.1.15" evidence="1"/>
<dbReference type="GO" id="GO:0005739">
    <property type="term" value="C:mitochondrion"/>
    <property type="evidence" value="ECO:0007669"/>
    <property type="project" value="TreeGrafter"/>
</dbReference>
<dbReference type="PROSITE" id="PS50862">
    <property type="entry name" value="AA_TRNA_LIGASE_II"/>
    <property type="match status" value="1"/>
</dbReference>
<dbReference type="InterPro" id="IPR002316">
    <property type="entry name" value="Pro-tRNA-ligase_IIa"/>
</dbReference>
<evidence type="ECO:0000256" key="2">
    <source>
        <dbReference type="ARBA" id="ARBA00022598"/>
    </source>
</evidence>
<dbReference type="GO" id="GO:0004827">
    <property type="term" value="F:proline-tRNA ligase activity"/>
    <property type="evidence" value="ECO:0007669"/>
    <property type="project" value="UniProtKB-EC"/>
</dbReference>
<accession>A0A3S1B6N1</accession>
<proteinExistence type="predicted"/>
<keyword evidence="4" id="KW-0067">ATP-binding</keyword>
<evidence type="ECO:0000313" key="11">
    <source>
        <dbReference type="Proteomes" id="UP000271974"/>
    </source>
</evidence>
<comment type="catalytic activity">
    <reaction evidence="8">
        <text>tRNA(Pro) + L-proline + ATP = L-prolyl-tRNA(Pro) + AMP + diphosphate</text>
        <dbReference type="Rhea" id="RHEA:14305"/>
        <dbReference type="Rhea" id="RHEA-COMP:9700"/>
        <dbReference type="Rhea" id="RHEA-COMP:9702"/>
        <dbReference type="ChEBI" id="CHEBI:30616"/>
        <dbReference type="ChEBI" id="CHEBI:33019"/>
        <dbReference type="ChEBI" id="CHEBI:60039"/>
        <dbReference type="ChEBI" id="CHEBI:78442"/>
        <dbReference type="ChEBI" id="CHEBI:78532"/>
        <dbReference type="ChEBI" id="CHEBI:456215"/>
        <dbReference type="EC" id="6.1.1.15"/>
    </reaction>
</comment>
<keyword evidence="5" id="KW-0648">Protein biosynthesis</keyword>
<dbReference type="AlphaFoldDB" id="A0A3S1B6N1"/>
<evidence type="ECO:0000256" key="5">
    <source>
        <dbReference type="ARBA" id="ARBA00022917"/>
    </source>
</evidence>
<dbReference type="OrthoDB" id="10267474at2759"/>
<dbReference type="GO" id="GO:0006433">
    <property type="term" value="P:prolyl-tRNA aminoacylation"/>
    <property type="evidence" value="ECO:0007669"/>
    <property type="project" value="InterPro"/>
</dbReference>
<dbReference type="PANTHER" id="PTHR42753:SF10">
    <property type="entry name" value="PROLINE--TRNA LIGASE, MITOCHONDRIAL-RELATED"/>
    <property type="match status" value="1"/>
</dbReference>
<dbReference type="SUPFAM" id="SSF55681">
    <property type="entry name" value="Class II aaRS and biotin synthetases"/>
    <property type="match status" value="1"/>
</dbReference>